<gene>
    <name evidence="2" type="ORF">Slati_2371100</name>
</gene>
<dbReference type="EMBL" id="JACGWN010000008">
    <property type="protein sequence ID" value="KAL0438881.1"/>
    <property type="molecule type" value="Genomic_DNA"/>
</dbReference>
<feature type="compositionally biased region" description="Acidic residues" evidence="1">
    <location>
        <begin position="71"/>
        <end position="94"/>
    </location>
</feature>
<evidence type="ECO:0000256" key="1">
    <source>
        <dbReference type="SAM" id="MobiDB-lite"/>
    </source>
</evidence>
<dbReference type="AlphaFoldDB" id="A0AAW2WG45"/>
<comment type="caution">
    <text evidence="2">The sequence shown here is derived from an EMBL/GenBank/DDBJ whole genome shotgun (WGS) entry which is preliminary data.</text>
</comment>
<name>A0AAW2WG45_9LAMI</name>
<reference evidence="2" key="2">
    <citation type="journal article" date="2024" name="Plant">
        <title>Genomic evolution and insights into agronomic trait innovations of Sesamum species.</title>
        <authorList>
            <person name="Miao H."/>
            <person name="Wang L."/>
            <person name="Qu L."/>
            <person name="Liu H."/>
            <person name="Sun Y."/>
            <person name="Le M."/>
            <person name="Wang Q."/>
            <person name="Wei S."/>
            <person name="Zheng Y."/>
            <person name="Lin W."/>
            <person name="Duan Y."/>
            <person name="Cao H."/>
            <person name="Xiong S."/>
            <person name="Wang X."/>
            <person name="Wei L."/>
            <person name="Li C."/>
            <person name="Ma Q."/>
            <person name="Ju M."/>
            <person name="Zhao R."/>
            <person name="Li G."/>
            <person name="Mu C."/>
            <person name="Tian Q."/>
            <person name="Mei H."/>
            <person name="Zhang T."/>
            <person name="Gao T."/>
            <person name="Zhang H."/>
        </authorList>
    </citation>
    <scope>NUCLEOTIDE SEQUENCE</scope>
    <source>
        <strain evidence="2">KEN1</strain>
    </source>
</reference>
<feature type="region of interest" description="Disordered" evidence="1">
    <location>
        <begin position="61"/>
        <end position="94"/>
    </location>
</feature>
<protein>
    <submittedName>
        <fullName evidence="2">Uncharacterized protein</fullName>
    </submittedName>
</protein>
<sequence>MAIWKTKARTVIDDSRWTEVAFQEYETIPTPQVVTDNHNYELHYPNGTKLVADVFVANQQGAGTSHAANGESDDESDEDSFDEDYETEEDNNYD</sequence>
<organism evidence="2">
    <name type="scientific">Sesamum latifolium</name>
    <dbReference type="NCBI Taxonomy" id="2727402"/>
    <lineage>
        <taxon>Eukaryota</taxon>
        <taxon>Viridiplantae</taxon>
        <taxon>Streptophyta</taxon>
        <taxon>Embryophyta</taxon>
        <taxon>Tracheophyta</taxon>
        <taxon>Spermatophyta</taxon>
        <taxon>Magnoliopsida</taxon>
        <taxon>eudicotyledons</taxon>
        <taxon>Gunneridae</taxon>
        <taxon>Pentapetalae</taxon>
        <taxon>asterids</taxon>
        <taxon>lamiids</taxon>
        <taxon>Lamiales</taxon>
        <taxon>Pedaliaceae</taxon>
        <taxon>Sesamum</taxon>
    </lineage>
</organism>
<accession>A0AAW2WG45</accession>
<proteinExistence type="predicted"/>
<evidence type="ECO:0000313" key="2">
    <source>
        <dbReference type="EMBL" id="KAL0438881.1"/>
    </source>
</evidence>
<reference evidence="2" key="1">
    <citation type="submission" date="2020-06" db="EMBL/GenBank/DDBJ databases">
        <authorList>
            <person name="Li T."/>
            <person name="Hu X."/>
            <person name="Zhang T."/>
            <person name="Song X."/>
            <person name="Zhang H."/>
            <person name="Dai N."/>
            <person name="Sheng W."/>
            <person name="Hou X."/>
            <person name="Wei L."/>
        </authorList>
    </citation>
    <scope>NUCLEOTIDE SEQUENCE</scope>
    <source>
        <strain evidence="2">KEN1</strain>
        <tissue evidence="2">Leaf</tissue>
    </source>
</reference>